<accession>A0A2P2PVI0</accession>
<dbReference type="AlphaFoldDB" id="A0A2P2PVI0"/>
<reference evidence="1" key="1">
    <citation type="submission" date="2018-02" db="EMBL/GenBank/DDBJ databases">
        <title>Rhizophora mucronata_Transcriptome.</title>
        <authorList>
            <person name="Meera S.P."/>
            <person name="Sreeshan A."/>
            <person name="Augustine A."/>
        </authorList>
    </citation>
    <scope>NUCLEOTIDE SEQUENCE</scope>
    <source>
        <tissue evidence="1">Leaf</tissue>
    </source>
</reference>
<sequence>MTEALARKNFEPPVSAFSQSYLLHGEEKMKPLFLHLLLYPQVCAYLKDMQVRMHFLNH</sequence>
<evidence type="ECO:0000313" key="1">
    <source>
        <dbReference type="EMBL" id="MBX58639.1"/>
    </source>
</evidence>
<protein>
    <submittedName>
        <fullName evidence="1">Uncharacterized protein</fullName>
    </submittedName>
</protein>
<dbReference type="EMBL" id="GGEC01078155">
    <property type="protein sequence ID" value="MBX58639.1"/>
    <property type="molecule type" value="Transcribed_RNA"/>
</dbReference>
<organism evidence="1">
    <name type="scientific">Rhizophora mucronata</name>
    <name type="common">Asiatic mangrove</name>
    <dbReference type="NCBI Taxonomy" id="61149"/>
    <lineage>
        <taxon>Eukaryota</taxon>
        <taxon>Viridiplantae</taxon>
        <taxon>Streptophyta</taxon>
        <taxon>Embryophyta</taxon>
        <taxon>Tracheophyta</taxon>
        <taxon>Spermatophyta</taxon>
        <taxon>Magnoliopsida</taxon>
        <taxon>eudicotyledons</taxon>
        <taxon>Gunneridae</taxon>
        <taxon>Pentapetalae</taxon>
        <taxon>rosids</taxon>
        <taxon>fabids</taxon>
        <taxon>Malpighiales</taxon>
        <taxon>Rhizophoraceae</taxon>
        <taxon>Rhizophora</taxon>
    </lineage>
</organism>
<proteinExistence type="predicted"/>
<name>A0A2P2PVI0_RHIMU</name>